<dbReference type="UniPathway" id="UPA00079">
    <property type="reaction ID" value="UER00169"/>
</dbReference>
<gene>
    <name evidence="6" type="primary">ubiE</name>
    <name evidence="5" type="synonym">menG</name>
    <name evidence="6" type="ORF">FM071_02860</name>
</gene>
<dbReference type="GO" id="GO:0032259">
    <property type="term" value="P:methylation"/>
    <property type="evidence" value="ECO:0007669"/>
    <property type="project" value="UniProtKB-KW"/>
</dbReference>
<dbReference type="PANTHER" id="PTHR43591">
    <property type="entry name" value="METHYLTRANSFERASE"/>
    <property type="match status" value="1"/>
</dbReference>
<dbReference type="GO" id="GO:0043770">
    <property type="term" value="F:demethylmenaquinone methyltransferase activity"/>
    <property type="evidence" value="ECO:0007669"/>
    <property type="project" value="UniProtKB-UniRule"/>
</dbReference>
<comment type="function">
    <text evidence="5">Methyltransferase required for the conversion of demethylmenaquinol (DMKH2) to menaquinol (MKH2).</text>
</comment>
<dbReference type="NCBIfam" id="NF001244">
    <property type="entry name" value="PRK00216.1-5"/>
    <property type="match status" value="1"/>
</dbReference>
<comment type="pathway">
    <text evidence="5">Quinol/quinone metabolism; menaquinone biosynthesis; menaquinol from 1,4-dihydroxy-2-naphthoate: step 2/2.</text>
</comment>
<dbReference type="NCBIfam" id="TIGR01934">
    <property type="entry name" value="MenG_MenH_UbiE"/>
    <property type="match status" value="1"/>
</dbReference>
<comment type="similarity">
    <text evidence="5">Belongs to the class I-like SAM-binding methyltransferase superfamily. MenG/UbiE family.</text>
</comment>
<dbReference type="SUPFAM" id="SSF53335">
    <property type="entry name" value="S-adenosyl-L-methionine-dependent methyltransferases"/>
    <property type="match status" value="1"/>
</dbReference>
<dbReference type="RefSeq" id="WP_193111527.1">
    <property type="nucleotide sequence ID" value="NZ_CP041406.1"/>
</dbReference>
<comment type="catalytic activity">
    <reaction evidence="5">
        <text>a 2-demethylmenaquinol + S-adenosyl-L-methionine = a menaquinol + S-adenosyl-L-homocysteine + H(+)</text>
        <dbReference type="Rhea" id="RHEA:42640"/>
        <dbReference type="Rhea" id="RHEA-COMP:9539"/>
        <dbReference type="Rhea" id="RHEA-COMP:9563"/>
        <dbReference type="ChEBI" id="CHEBI:15378"/>
        <dbReference type="ChEBI" id="CHEBI:18151"/>
        <dbReference type="ChEBI" id="CHEBI:55437"/>
        <dbReference type="ChEBI" id="CHEBI:57856"/>
        <dbReference type="ChEBI" id="CHEBI:59789"/>
        <dbReference type="EC" id="2.1.1.163"/>
    </reaction>
</comment>
<keyword evidence="2 5" id="KW-0489">Methyltransferase</keyword>
<organism evidence="6 7">
    <name type="scientific">Sulfurimonas paralvinellae</name>
    <dbReference type="NCBI Taxonomy" id="317658"/>
    <lineage>
        <taxon>Bacteria</taxon>
        <taxon>Pseudomonadati</taxon>
        <taxon>Campylobacterota</taxon>
        <taxon>Epsilonproteobacteria</taxon>
        <taxon>Campylobacterales</taxon>
        <taxon>Sulfurimonadaceae</taxon>
        <taxon>Sulfurimonas</taxon>
    </lineage>
</organism>
<keyword evidence="4 5" id="KW-0949">S-adenosyl-L-methionine</keyword>
<dbReference type="InterPro" id="IPR029063">
    <property type="entry name" value="SAM-dependent_MTases_sf"/>
</dbReference>
<evidence type="ECO:0000256" key="5">
    <source>
        <dbReference type="HAMAP-Rule" id="MF_01813"/>
    </source>
</evidence>
<dbReference type="InterPro" id="IPR004033">
    <property type="entry name" value="UbiE/COQ5_MeTrFase"/>
</dbReference>
<evidence type="ECO:0000313" key="6">
    <source>
        <dbReference type="EMBL" id="QOP45279.1"/>
    </source>
</evidence>
<dbReference type="EC" id="2.1.1.163" evidence="5"/>
<keyword evidence="3 5" id="KW-0808">Transferase</keyword>
<sequence>MASILEQEGDVKQEKIVSMFDDIAPTYDTANRVMSMGVDISWRKKACDLAFDYYGKKNIDKIADIACGTGDMMGFWQKQADKAGVTISEFVGVDPSNGMVDVARKKFPDFSYHIAKATEIPLPDASADMLSITYGIRNVVERQEAFHEFNRVLKPGGLVVILEFMKDENKNILKKMRDVYMHKILPYVGGIISKNLEAYTYLPDSIENFVTIQGMQKELENAGFEMLHTQSFSMDISTLLIARKK</sequence>
<reference evidence="6 7" key="1">
    <citation type="submission" date="2019-07" db="EMBL/GenBank/DDBJ databases">
        <title>Sulfurimonas paralvinellae sp. nov., a novel mesophilic, hydrogen- and sulfur-oxidizing chemolithoautotroph within the Epsilonproteo- bacteria isolated from a deep-sea hydrothermal vent polychaete nest, reclassification of Thiomicrospira denitrificans as Sulfurimonas denitrificans comb. nov. and emended description of the genus Sulfurimonas.</title>
        <authorList>
            <person name="Wang S."/>
            <person name="Jiang L."/>
            <person name="Shao Z."/>
        </authorList>
    </citation>
    <scope>NUCLEOTIDE SEQUENCE [LARGE SCALE GENOMIC DNA]</scope>
    <source>
        <strain evidence="6 7">GO25</strain>
    </source>
</reference>
<keyword evidence="1 5" id="KW-0474">Menaquinone biosynthesis</keyword>
<evidence type="ECO:0000313" key="7">
    <source>
        <dbReference type="Proteomes" id="UP000593580"/>
    </source>
</evidence>
<dbReference type="AlphaFoldDB" id="A0A7M1B6B7"/>
<proteinExistence type="inferred from homology"/>
<dbReference type="UniPathway" id="UPA00232"/>
<feature type="binding site" evidence="5">
    <location>
        <position position="94"/>
    </location>
    <ligand>
        <name>S-adenosyl-L-methionine</name>
        <dbReference type="ChEBI" id="CHEBI:59789"/>
    </ligand>
</feature>
<evidence type="ECO:0000256" key="3">
    <source>
        <dbReference type="ARBA" id="ARBA00022679"/>
    </source>
</evidence>
<dbReference type="EMBL" id="CP041406">
    <property type="protein sequence ID" value="QOP45279.1"/>
    <property type="molecule type" value="Genomic_DNA"/>
</dbReference>
<evidence type="ECO:0000256" key="4">
    <source>
        <dbReference type="ARBA" id="ARBA00022691"/>
    </source>
</evidence>
<keyword evidence="7" id="KW-1185">Reference proteome</keyword>
<dbReference type="GO" id="GO:0008425">
    <property type="term" value="F:2-methoxy-6-polyprenyl-1,4-benzoquinol methyltransferase activity"/>
    <property type="evidence" value="ECO:0007669"/>
    <property type="project" value="TreeGrafter"/>
</dbReference>
<comment type="caution">
    <text evidence="5">Lacks conserved residue(s) required for the propagation of feature annotation.</text>
</comment>
<dbReference type="Gene3D" id="3.40.50.150">
    <property type="entry name" value="Vaccinia Virus protein VP39"/>
    <property type="match status" value="1"/>
</dbReference>
<evidence type="ECO:0000256" key="2">
    <source>
        <dbReference type="ARBA" id="ARBA00022603"/>
    </source>
</evidence>
<name>A0A7M1B6B7_9BACT</name>
<dbReference type="KEGG" id="spal:FM071_02860"/>
<dbReference type="PROSITE" id="PS01183">
    <property type="entry name" value="UBIE_1"/>
    <property type="match status" value="1"/>
</dbReference>
<accession>A0A7M1B6B7</accession>
<dbReference type="GO" id="GO:0009234">
    <property type="term" value="P:menaquinone biosynthetic process"/>
    <property type="evidence" value="ECO:0007669"/>
    <property type="project" value="UniProtKB-UniRule"/>
</dbReference>
<dbReference type="Pfam" id="PF01209">
    <property type="entry name" value="Ubie_methyltran"/>
    <property type="match status" value="1"/>
</dbReference>
<dbReference type="CDD" id="cd02440">
    <property type="entry name" value="AdoMet_MTases"/>
    <property type="match status" value="1"/>
</dbReference>
<evidence type="ECO:0000256" key="1">
    <source>
        <dbReference type="ARBA" id="ARBA00022428"/>
    </source>
</evidence>
<dbReference type="PANTHER" id="PTHR43591:SF24">
    <property type="entry name" value="2-METHOXY-6-POLYPRENYL-1,4-BENZOQUINOL METHYLASE, MITOCHONDRIAL"/>
    <property type="match status" value="1"/>
</dbReference>
<dbReference type="HAMAP" id="MF_01813">
    <property type="entry name" value="MenG_UbiE_methyltr"/>
    <property type="match status" value="1"/>
</dbReference>
<protein>
    <recommendedName>
        <fullName evidence="5">Demethylmenaquinone methyltransferase</fullName>
        <ecNumber evidence="5">2.1.1.163</ecNumber>
    </recommendedName>
</protein>
<dbReference type="Proteomes" id="UP000593580">
    <property type="component" value="Chromosome"/>
</dbReference>
<dbReference type="InterPro" id="IPR023576">
    <property type="entry name" value="UbiE/COQ5_MeTrFase_CS"/>
</dbReference>
<dbReference type="PROSITE" id="PS51608">
    <property type="entry name" value="SAM_MT_UBIE"/>
    <property type="match status" value="1"/>
</dbReference>
<feature type="binding site" evidence="5">
    <location>
        <position position="69"/>
    </location>
    <ligand>
        <name>S-adenosyl-L-methionine</name>
        <dbReference type="ChEBI" id="CHEBI:59789"/>
    </ligand>
</feature>